<dbReference type="AlphaFoldDB" id="A0A0G4HVK8"/>
<evidence type="ECO:0000259" key="3">
    <source>
        <dbReference type="SMART" id="SM00053"/>
    </source>
</evidence>
<dbReference type="InterPro" id="IPR001401">
    <property type="entry name" value="Dynamin_GTPase"/>
</dbReference>
<dbReference type="InterPro" id="IPR027417">
    <property type="entry name" value="P-loop_NTPase"/>
</dbReference>
<dbReference type="Pfam" id="PF00350">
    <property type="entry name" value="Dynamin_N"/>
    <property type="match status" value="1"/>
</dbReference>
<feature type="compositionally biased region" description="Acidic residues" evidence="2">
    <location>
        <begin position="682"/>
        <end position="693"/>
    </location>
</feature>
<dbReference type="PANTHER" id="PTHR11566">
    <property type="entry name" value="DYNAMIN"/>
    <property type="match status" value="1"/>
</dbReference>
<accession>A0A0G4HVK8</accession>
<protein>
    <recommendedName>
        <fullName evidence="3">Dynamin GTPase domain-containing protein</fullName>
    </recommendedName>
</protein>
<feature type="coiled-coil region" evidence="1">
    <location>
        <begin position="564"/>
        <end position="591"/>
    </location>
</feature>
<feature type="compositionally biased region" description="Low complexity" evidence="2">
    <location>
        <begin position="649"/>
        <end position="659"/>
    </location>
</feature>
<organism evidence="4">
    <name type="scientific">Chromera velia CCMP2878</name>
    <dbReference type="NCBI Taxonomy" id="1169474"/>
    <lineage>
        <taxon>Eukaryota</taxon>
        <taxon>Sar</taxon>
        <taxon>Alveolata</taxon>
        <taxon>Colpodellida</taxon>
        <taxon>Chromeraceae</taxon>
        <taxon>Chromera</taxon>
    </lineage>
</organism>
<keyword evidence="1" id="KW-0175">Coiled coil</keyword>
<dbReference type="GO" id="GO:0003924">
    <property type="term" value="F:GTPase activity"/>
    <property type="evidence" value="ECO:0007669"/>
    <property type="project" value="InterPro"/>
</dbReference>
<proteinExistence type="predicted"/>
<dbReference type="InterPro" id="IPR045063">
    <property type="entry name" value="Dynamin_N"/>
</dbReference>
<feature type="compositionally biased region" description="Low complexity" evidence="2">
    <location>
        <begin position="608"/>
        <end position="621"/>
    </location>
</feature>
<sequence length="704" mass="78287">MSPTLQAGERQMMRKLENTPAKKPTMSSSRGICGDLLNGPYGHVKTALEVAHVPFDFEVPLVVVCGDENVGKSSLMERLTKIRCLPRRDKLCTLMPIVVKLTHSQTSFILVHSVRDDGKRKRLLHREGDDCELTATEVVAMMTERVRAHFGNDKKASRKVLTNEFLQLEIARPDVIDLELVDLPGWVQGNDQLRKDINQMITRYITREGKLDPIVLTIISGSLPTLRTAPILHLVSEIPGAVKNCIAVVTHADTMTYEKMEDILVDVHEENAEDLSGIGQVVFVVNKETDTGDVDADFSSEALAVKDANEERRFKDFIDESFAKQGKPVPGGLVVDDFGKNGVLKQIVHKIHESIRDQMVKKNEELKALIVSRQKERALLGVTPETPGVVELLCKSVGMKMRSSMVNGTVAENIKAMIDECFDRAEDLKEIRFLKCVTEGAEMEPAYKKQVSKKAVEILRDVLLQRFLPALGRDAVMATFDFEYEPMNKENEDYQPLRLYRFLGFKHKLIEWVTSEACIAPFLDAFDIIRDPETWREGLYPLALSPCDPEEVQSKIVEVEGRQMVDAADLRAALEHRLEKLKIAREKVKKVASSKTTLTDEAPPSTKPLSVSSSAPPCSKSGHMTAPLGLSTSAGRDPEAGDQTESESDSISFSFAPSSNDVKDERVGLEEAQPEGVAPPPTEEEGEEEEEEEAVVREDADGLD</sequence>
<dbReference type="EMBL" id="CDMZ01004059">
    <property type="protein sequence ID" value="CEM48509.1"/>
    <property type="molecule type" value="Genomic_DNA"/>
</dbReference>
<dbReference type="PANTHER" id="PTHR11566:SF21">
    <property type="entry name" value="DYNAMIN RELATED PROTEIN 1, ISOFORM A"/>
    <property type="match status" value="1"/>
</dbReference>
<name>A0A0G4HVK8_9ALVE</name>
<dbReference type="VEuPathDB" id="CryptoDB:Cvel_1401"/>
<dbReference type="GO" id="GO:0016020">
    <property type="term" value="C:membrane"/>
    <property type="evidence" value="ECO:0007669"/>
    <property type="project" value="TreeGrafter"/>
</dbReference>
<dbReference type="GO" id="GO:0008017">
    <property type="term" value="F:microtubule binding"/>
    <property type="evidence" value="ECO:0007669"/>
    <property type="project" value="TreeGrafter"/>
</dbReference>
<feature type="compositionally biased region" description="Basic and acidic residues" evidence="2">
    <location>
        <begin position="694"/>
        <end position="704"/>
    </location>
</feature>
<dbReference type="GO" id="GO:0005525">
    <property type="term" value="F:GTP binding"/>
    <property type="evidence" value="ECO:0007669"/>
    <property type="project" value="InterPro"/>
</dbReference>
<dbReference type="GO" id="GO:0005874">
    <property type="term" value="C:microtubule"/>
    <property type="evidence" value="ECO:0007669"/>
    <property type="project" value="TreeGrafter"/>
</dbReference>
<dbReference type="GO" id="GO:0005737">
    <property type="term" value="C:cytoplasm"/>
    <property type="evidence" value="ECO:0007669"/>
    <property type="project" value="TreeGrafter"/>
</dbReference>
<dbReference type="SMART" id="SM00053">
    <property type="entry name" value="DYNc"/>
    <property type="match status" value="1"/>
</dbReference>
<dbReference type="SUPFAM" id="SSF52540">
    <property type="entry name" value="P-loop containing nucleoside triphosphate hydrolases"/>
    <property type="match status" value="1"/>
</dbReference>
<reference evidence="4" key="1">
    <citation type="submission" date="2014-11" db="EMBL/GenBank/DDBJ databases">
        <authorList>
            <person name="Otto D Thomas"/>
            <person name="Naeem Raeece"/>
        </authorList>
    </citation>
    <scope>NUCLEOTIDE SEQUENCE</scope>
</reference>
<evidence type="ECO:0000256" key="1">
    <source>
        <dbReference type="SAM" id="Coils"/>
    </source>
</evidence>
<dbReference type="PRINTS" id="PR00195">
    <property type="entry name" value="DYNAMIN"/>
</dbReference>
<dbReference type="Gene3D" id="3.40.50.300">
    <property type="entry name" value="P-loop containing nucleotide triphosphate hydrolases"/>
    <property type="match status" value="1"/>
</dbReference>
<gene>
    <name evidence="4" type="ORF">Cvel_1401</name>
</gene>
<feature type="region of interest" description="Disordered" evidence="2">
    <location>
        <begin position="592"/>
        <end position="704"/>
    </location>
</feature>
<evidence type="ECO:0000313" key="4">
    <source>
        <dbReference type="EMBL" id="CEM48509.1"/>
    </source>
</evidence>
<dbReference type="InterPro" id="IPR022812">
    <property type="entry name" value="Dynamin"/>
</dbReference>
<evidence type="ECO:0000256" key="2">
    <source>
        <dbReference type="SAM" id="MobiDB-lite"/>
    </source>
</evidence>
<feature type="domain" description="Dynamin GTPase" evidence="3">
    <location>
        <begin position="26"/>
        <end position="278"/>
    </location>
</feature>